<evidence type="ECO:0000313" key="3">
    <source>
        <dbReference type="Proteomes" id="UP001194696"/>
    </source>
</evidence>
<name>A0ABQ7K882_9FUNG</name>
<proteinExistence type="predicted"/>
<feature type="region of interest" description="Disordered" evidence="1">
    <location>
        <begin position="713"/>
        <end position="734"/>
    </location>
</feature>
<feature type="compositionally biased region" description="Polar residues" evidence="1">
    <location>
        <begin position="775"/>
        <end position="784"/>
    </location>
</feature>
<protein>
    <submittedName>
        <fullName evidence="2">Uncharacterized protein</fullName>
    </submittedName>
</protein>
<dbReference type="SUPFAM" id="SSF48452">
    <property type="entry name" value="TPR-like"/>
    <property type="match status" value="1"/>
</dbReference>
<dbReference type="Pfam" id="PF10300">
    <property type="entry name" value="Iml2-TPR_39"/>
    <property type="match status" value="2"/>
</dbReference>
<feature type="compositionally biased region" description="Low complexity" evidence="1">
    <location>
        <begin position="12"/>
        <end position="29"/>
    </location>
</feature>
<evidence type="ECO:0000313" key="2">
    <source>
        <dbReference type="EMBL" id="KAG0293405.1"/>
    </source>
</evidence>
<keyword evidence="3" id="KW-1185">Reference proteome</keyword>
<feature type="region of interest" description="Disordered" evidence="1">
    <location>
        <begin position="1"/>
        <end position="36"/>
    </location>
</feature>
<reference evidence="2 3" key="1">
    <citation type="journal article" date="2020" name="Fungal Divers.">
        <title>Resolving the Mortierellaceae phylogeny through synthesis of multi-gene phylogenetics and phylogenomics.</title>
        <authorList>
            <person name="Vandepol N."/>
            <person name="Liber J."/>
            <person name="Desiro A."/>
            <person name="Na H."/>
            <person name="Kennedy M."/>
            <person name="Barry K."/>
            <person name="Grigoriev I.V."/>
            <person name="Miller A.N."/>
            <person name="O'Donnell K."/>
            <person name="Stajich J.E."/>
            <person name="Bonito G."/>
        </authorList>
    </citation>
    <scope>NUCLEOTIDE SEQUENCE [LARGE SCALE GENOMIC DNA]</scope>
    <source>
        <strain evidence="2 3">AD045</strain>
    </source>
</reference>
<dbReference type="InterPro" id="IPR011990">
    <property type="entry name" value="TPR-like_helical_dom_sf"/>
</dbReference>
<dbReference type="Proteomes" id="UP001194696">
    <property type="component" value="Unassembled WGS sequence"/>
</dbReference>
<feature type="region of interest" description="Disordered" evidence="1">
    <location>
        <begin position="754"/>
        <end position="816"/>
    </location>
</feature>
<sequence>MPPSTAYPHNGRTFTTTPLPSLTLNPSRRTTTAPPPVKKLVPNWHLLVRPPMFDSNPRKSNLEKAMDEELAELRVVMDLALNNRMTEAEALLRGRHKPESMYYQFGKALLDALRAILTFHPDEIEKAMKSFDLALKVADKQRKSSLAGLGTVKALGSWVIGSIGAGSFRGMTRIEKHAELIYAEATILRAGFSVLYHQDFFSLLEETVSLRSAFAIFNGLKSYIDSTEAELKAGGDISEHHIDEHLVTGLIFASSLFNIAISFLPDIIVSLLQFVGFPSDRDWGLELMNTAGMWDFRAGDDTPIEFQERLASPNNEGMRRQLCDIGPIAIHLIAASFLPFRHVDYSFAERINNYNLHKYPDSLVFNFLKARHAQVNTRLDEAIAIHESIGVQPEWRNLKHACVFEQLMCAMMESDYDLACTKSRVLLRESNWTKTIFRYLAAITTLRRGLPKEAKRVEELMRKVEPGKQKFCGIEIFPETFCARKANRYLNENKRLLLPDYDFLVLWNGFDMMPLKSLRVALSNIMVETQRLDALLPASMLAISESPLPQGDYTIEATKGLFSAFRSGVHTLTRSDKLEGYSHFYDDYCIAHYLLGLVAKQIAFFPEEVFDQDMCSLAVRSFKTVFRYAPYILDDTYAYYFSHYNIGLIMMQLGQLDDAEAKFKYLLSTINPTLLSLPALAAGKGRNSLEVLILAKAHAALFLVNEDRATAAAAKSDAGSQKARSKRSTSSTASSVVNLDATMANLSVVYKQQQQHQLEQQQQQQQQRSKKSPRSLASRTTSGGSEVYGGGPTGSTAKLTREFKDFPTIEVYHRND</sequence>
<gene>
    <name evidence="2" type="ORF">BGZ96_002873</name>
</gene>
<dbReference type="PANTHER" id="PTHR31859">
    <property type="entry name" value="TETRATRICOPEPTIDE REPEAT PROTEIN 39 FAMILY MEMBER"/>
    <property type="match status" value="1"/>
</dbReference>
<dbReference type="InterPro" id="IPR019412">
    <property type="entry name" value="IML2/TPR_39"/>
</dbReference>
<comment type="caution">
    <text evidence="2">The sequence shown here is derived from an EMBL/GenBank/DDBJ whole genome shotgun (WGS) entry which is preliminary data.</text>
</comment>
<organism evidence="2 3">
    <name type="scientific">Linnemannia gamsii</name>
    <dbReference type="NCBI Taxonomy" id="64522"/>
    <lineage>
        <taxon>Eukaryota</taxon>
        <taxon>Fungi</taxon>
        <taxon>Fungi incertae sedis</taxon>
        <taxon>Mucoromycota</taxon>
        <taxon>Mortierellomycotina</taxon>
        <taxon>Mortierellomycetes</taxon>
        <taxon>Mortierellales</taxon>
        <taxon>Mortierellaceae</taxon>
        <taxon>Linnemannia</taxon>
    </lineage>
</organism>
<dbReference type="PANTHER" id="PTHR31859:SF1">
    <property type="entry name" value="TETRATRICOPEPTIDE REPEAT PROTEIN 39C"/>
    <property type="match status" value="1"/>
</dbReference>
<accession>A0ABQ7K882</accession>
<dbReference type="EMBL" id="JAAAIM010000157">
    <property type="protein sequence ID" value="KAG0293405.1"/>
    <property type="molecule type" value="Genomic_DNA"/>
</dbReference>
<feature type="compositionally biased region" description="Basic and acidic residues" evidence="1">
    <location>
        <begin position="799"/>
        <end position="816"/>
    </location>
</feature>
<evidence type="ECO:0000256" key="1">
    <source>
        <dbReference type="SAM" id="MobiDB-lite"/>
    </source>
</evidence>
<feature type="compositionally biased region" description="Low complexity" evidence="1">
    <location>
        <begin position="754"/>
        <end position="767"/>
    </location>
</feature>